<dbReference type="Proteomes" id="UP000004816">
    <property type="component" value="Unassembled WGS sequence"/>
</dbReference>
<dbReference type="HOGENOM" id="CLU_598385_0_0_11"/>
<gene>
    <name evidence="2" type="ORF">HMPREF9336_00419</name>
</gene>
<sequence>MSYKDYVADEYERDFESNKTSLQYIGLGKDKREELLKFWRETAQWLRDWHADLMKSLEEAINPDGFDPNDKTRWAGTAASSALGEARAVGKIVEQLADAAQQTHDTLGQVTGRFDSTDALVSCLVSMNDGTNAGKIEAMEAVAKALQHAYLPLGDVVIGDLPAFDMIARLPGGAPGGLPPVAGAPGAASPRSGAPGGAPTPDALKALTEQAQREAALAQQSQHDSEAPATSADPSQAVKGAADALGQAGQAAGQAAQGAGQAGKGLDPSQLASGLADALKPKDGAGLGAGTDAALDVSDSEAGLPGSLDAAPAAFAAPIGGGSFGAGGGGATEPRRLSAASGHGGGPTQQAQPASQLSSLAQPGSAAPAGGMGSMPMGGAPMHGQQGQGGKAVGPNKYLRDAAANKEAFLSAIPTVPQEVLDGVGVVGALTDAERTEAAATVADAESSVESDAREFK</sequence>
<feature type="compositionally biased region" description="Low complexity" evidence="1">
    <location>
        <begin position="349"/>
        <end position="382"/>
    </location>
</feature>
<feature type="compositionally biased region" description="Low complexity" evidence="1">
    <location>
        <begin position="206"/>
        <end position="222"/>
    </location>
</feature>
<name>E5XLQ0_SEGRC</name>
<feature type="compositionally biased region" description="Low complexity" evidence="1">
    <location>
        <begin position="181"/>
        <end position="199"/>
    </location>
</feature>
<accession>E5XLQ0</accession>
<keyword evidence="3" id="KW-1185">Reference proteome</keyword>
<feature type="region of interest" description="Disordered" evidence="1">
    <location>
        <begin position="326"/>
        <end position="396"/>
    </location>
</feature>
<feature type="region of interest" description="Disordered" evidence="1">
    <location>
        <begin position="181"/>
        <end position="245"/>
    </location>
</feature>
<dbReference type="STRING" id="679197.HMPREF9336_00419"/>
<proteinExistence type="predicted"/>
<organism evidence="2 3">
    <name type="scientific">Segniliparus rugosus (strain ATCC BAA-974 / DSM 45345 / CCUG 50838 / CIP 108380 / JCM 13579 / CDC 945)</name>
    <dbReference type="NCBI Taxonomy" id="679197"/>
    <lineage>
        <taxon>Bacteria</taxon>
        <taxon>Bacillati</taxon>
        <taxon>Actinomycetota</taxon>
        <taxon>Actinomycetes</taxon>
        <taxon>Mycobacteriales</taxon>
        <taxon>Segniliparaceae</taxon>
        <taxon>Segniliparus</taxon>
    </lineage>
</organism>
<dbReference type="RefSeq" id="WP_007467364.1">
    <property type="nucleotide sequence ID" value="NZ_KI391954.1"/>
</dbReference>
<dbReference type="EMBL" id="ACZI02000003">
    <property type="protein sequence ID" value="EFV14728.1"/>
    <property type="molecule type" value="Genomic_DNA"/>
</dbReference>
<dbReference type="AlphaFoldDB" id="E5XLQ0"/>
<protein>
    <submittedName>
        <fullName evidence="2">Uncharacterized protein</fullName>
    </submittedName>
</protein>
<reference evidence="2 3" key="1">
    <citation type="journal article" date="2011" name="Stand. Genomic Sci.">
        <title>High quality draft genome sequence of Segniliparus rugosus CDC 945(T)= (ATCC BAA-974(T)).</title>
        <authorList>
            <person name="Earl A.M."/>
            <person name="Desjardins C.A."/>
            <person name="Fitzgerald M.G."/>
            <person name="Arachchi H.M."/>
            <person name="Zeng Q."/>
            <person name="Mehta T."/>
            <person name="Griggs A."/>
            <person name="Birren B.W."/>
            <person name="Toney N.C."/>
            <person name="Carr J."/>
            <person name="Posey J."/>
            <person name="Butler W.R."/>
        </authorList>
    </citation>
    <scope>NUCLEOTIDE SEQUENCE [LARGE SCALE GENOMIC DNA]</scope>
    <source>
        <strain evidence="3">ATCC BAA-974 / DSM 45345 / CCUG 50838 / CIP 108380 / JCM 13579 / CDC 945</strain>
    </source>
</reference>
<evidence type="ECO:0000256" key="1">
    <source>
        <dbReference type="SAM" id="MobiDB-lite"/>
    </source>
</evidence>
<comment type="caution">
    <text evidence="2">The sequence shown here is derived from an EMBL/GenBank/DDBJ whole genome shotgun (WGS) entry which is preliminary data.</text>
</comment>
<evidence type="ECO:0000313" key="2">
    <source>
        <dbReference type="EMBL" id="EFV14728.1"/>
    </source>
</evidence>
<evidence type="ECO:0000313" key="3">
    <source>
        <dbReference type="Proteomes" id="UP000004816"/>
    </source>
</evidence>